<dbReference type="EMBL" id="CP015772">
    <property type="protein sequence ID" value="ANH79908.1"/>
    <property type="molecule type" value="Genomic_DNA"/>
</dbReference>
<sequence>MKWYIGCSGFSYKEWKGHFYPEPLAQKNWFTYYCTQFNSIEINSSFYRTPSSKSLKNWYTGSPESFLFSLKVPRLITHLHQLKNCEDLLTDFYQHISKGLKEKLGILLMQFPPKFSYTDERLELLINSIAPHMKVAVEFRHDSWFRQPLIKELGKQHIVFCGQSYPGNIPDTVFINASTAYYRFHGKPVLYKSAYPQKTLKKVFETIHAAQYLKEAYVFFNNTWGTAAIENARQFAQWI</sequence>
<dbReference type="InterPro" id="IPR036520">
    <property type="entry name" value="UPF0759_sf"/>
</dbReference>
<dbReference type="InterPro" id="IPR002763">
    <property type="entry name" value="DUF72"/>
</dbReference>
<keyword evidence="2" id="KW-1185">Reference proteome</keyword>
<dbReference type="PANTHER" id="PTHR30348:SF4">
    <property type="entry name" value="DUF72 DOMAIN-CONTAINING PROTEIN"/>
    <property type="match status" value="1"/>
</dbReference>
<dbReference type="Proteomes" id="UP000077667">
    <property type="component" value="Chromosome"/>
</dbReference>
<evidence type="ECO:0000313" key="2">
    <source>
        <dbReference type="Proteomes" id="UP000077667"/>
    </source>
</evidence>
<accession>A0A1A9HWX9</accession>
<proteinExistence type="predicted"/>
<name>A0A1A9HWX9_9BACT</name>
<gene>
    <name evidence="1" type="ORF">A8C56_01990</name>
</gene>
<evidence type="ECO:0000313" key="1">
    <source>
        <dbReference type="EMBL" id="ANH79908.1"/>
    </source>
</evidence>
<dbReference type="Pfam" id="PF01904">
    <property type="entry name" value="DUF72"/>
    <property type="match status" value="1"/>
</dbReference>
<dbReference type="Gene3D" id="3.20.20.410">
    <property type="entry name" value="Protein of unknown function UPF0759"/>
    <property type="match status" value="1"/>
</dbReference>
<dbReference type="OrthoDB" id="9780310at2"/>
<protein>
    <recommendedName>
        <fullName evidence="3">Histidine kinase</fullName>
    </recommendedName>
</protein>
<organism evidence="1 2">
    <name type="scientific">Niabella ginsenosidivorans</name>
    <dbReference type="NCBI Taxonomy" id="1176587"/>
    <lineage>
        <taxon>Bacteria</taxon>
        <taxon>Pseudomonadati</taxon>
        <taxon>Bacteroidota</taxon>
        <taxon>Chitinophagia</taxon>
        <taxon>Chitinophagales</taxon>
        <taxon>Chitinophagaceae</taxon>
        <taxon>Niabella</taxon>
    </lineage>
</organism>
<dbReference type="PANTHER" id="PTHR30348">
    <property type="entry name" value="UNCHARACTERIZED PROTEIN YECE"/>
    <property type="match status" value="1"/>
</dbReference>
<evidence type="ECO:0008006" key="3">
    <source>
        <dbReference type="Google" id="ProtNLM"/>
    </source>
</evidence>
<dbReference type="KEGG" id="nia:A8C56_01990"/>
<dbReference type="STRING" id="1176587.A8C56_01990"/>
<reference evidence="1 2" key="1">
    <citation type="submission" date="2016-05" db="EMBL/GenBank/DDBJ databases">
        <title>Niabella ginsenosidivorans BS26 whole genome sequencing.</title>
        <authorList>
            <person name="Im W.T."/>
            <person name="Siddiqi M.Z."/>
        </authorList>
    </citation>
    <scope>NUCLEOTIDE SEQUENCE [LARGE SCALE GENOMIC DNA]</scope>
    <source>
        <strain evidence="1 2">BS26</strain>
    </source>
</reference>
<dbReference type="AlphaFoldDB" id="A0A1A9HWX9"/>
<dbReference type="SUPFAM" id="SSF117396">
    <property type="entry name" value="TM1631-like"/>
    <property type="match status" value="1"/>
</dbReference>
<dbReference type="RefSeq" id="WP_067751338.1">
    <property type="nucleotide sequence ID" value="NZ_CP015772.1"/>
</dbReference>